<dbReference type="InterPro" id="IPR036168">
    <property type="entry name" value="AP2_Mu_C_sf"/>
</dbReference>
<protein>
    <submittedName>
        <fullName evidence="2">Mu homology domain-containing protein</fullName>
    </submittedName>
</protein>
<dbReference type="PROSITE" id="PS51072">
    <property type="entry name" value="MHD"/>
    <property type="match status" value="1"/>
</dbReference>
<feature type="domain" description="MHD" evidence="1">
    <location>
        <begin position="1"/>
        <end position="156"/>
    </location>
</feature>
<reference evidence="3" key="1">
    <citation type="journal article" date="2018" name="Nat. Microbiol.">
        <title>Leveraging single-cell genomics to expand the fungal tree of life.</title>
        <authorList>
            <person name="Ahrendt S.R."/>
            <person name="Quandt C.A."/>
            <person name="Ciobanu D."/>
            <person name="Clum A."/>
            <person name="Salamov A."/>
            <person name="Andreopoulos B."/>
            <person name="Cheng J.F."/>
            <person name="Woyke T."/>
            <person name="Pelin A."/>
            <person name="Henrissat B."/>
            <person name="Reynolds N.K."/>
            <person name="Benny G.L."/>
            <person name="Smith M.E."/>
            <person name="James T.Y."/>
            <person name="Grigoriev I.V."/>
        </authorList>
    </citation>
    <scope>NUCLEOTIDE SEQUENCE [LARGE SCALE GENOMIC DNA]</scope>
    <source>
        <strain evidence="3">Benny S71-1</strain>
    </source>
</reference>
<dbReference type="PANTHER" id="PTHR10529">
    <property type="entry name" value="AP COMPLEX SUBUNIT MU"/>
    <property type="match status" value="1"/>
</dbReference>
<accession>A0A4V1J159</accession>
<dbReference type="AlphaFoldDB" id="A0A4V1J159"/>
<dbReference type="OrthoDB" id="10259133at2759"/>
<keyword evidence="3" id="KW-1185">Reference proteome</keyword>
<feature type="non-terminal residue" evidence="2">
    <location>
        <position position="1"/>
    </location>
</feature>
<organism evidence="2 3">
    <name type="scientific">Syncephalis pseudoplumigaleata</name>
    <dbReference type="NCBI Taxonomy" id="1712513"/>
    <lineage>
        <taxon>Eukaryota</taxon>
        <taxon>Fungi</taxon>
        <taxon>Fungi incertae sedis</taxon>
        <taxon>Zoopagomycota</taxon>
        <taxon>Zoopagomycotina</taxon>
        <taxon>Zoopagomycetes</taxon>
        <taxon>Zoopagales</taxon>
        <taxon>Piptocephalidaceae</taxon>
        <taxon>Syncephalis</taxon>
    </lineage>
</organism>
<dbReference type="InterPro" id="IPR050431">
    <property type="entry name" value="Adaptor_comp_med_subunit"/>
</dbReference>
<dbReference type="InterPro" id="IPR028565">
    <property type="entry name" value="MHD"/>
</dbReference>
<dbReference type="EMBL" id="KZ990580">
    <property type="protein sequence ID" value="RKP23919.1"/>
    <property type="molecule type" value="Genomic_DNA"/>
</dbReference>
<evidence type="ECO:0000313" key="2">
    <source>
        <dbReference type="EMBL" id="RKP23919.1"/>
    </source>
</evidence>
<dbReference type="Proteomes" id="UP000278143">
    <property type="component" value="Unassembled WGS sequence"/>
</dbReference>
<name>A0A4V1J159_9FUNG</name>
<evidence type="ECO:0000313" key="3">
    <source>
        <dbReference type="Proteomes" id="UP000278143"/>
    </source>
</evidence>
<proteinExistence type="predicted"/>
<sequence length="157" mass="18325">RYRTRENINLPFKVRPMVNETNKRRIDYKVLVRATFSNKLFASDVVIRVPTPHNATKVNVNVSGGKAKYMPEENAIVWKIHRFQGQSEFSLTGDSELSTLTVQKAWSRPPISLDFQVLMFTSSGLLVRFLKVFERSNYRSVKWVRYMTKAGSYQIRF</sequence>
<evidence type="ECO:0000259" key="1">
    <source>
        <dbReference type="PROSITE" id="PS51072"/>
    </source>
</evidence>
<dbReference type="Pfam" id="PF00928">
    <property type="entry name" value="Adap_comp_sub"/>
    <property type="match status" value="1"/>
</dbReference>
<dbReference type="Gene3D" id="2.60.40.1170">
    <property type="entry name" value="Mu homology domain, subdomain B"/>
    <property type="match status" value="1"/>
</dbReference>
<dbReference type="SUPFAM" id="SSF49447">
    <property type="entry name" value="Second domain of Mu2 adaptin subunit (ap50) of ap2 adaptor"/>
    <property type="match status" value="1"/>
</dbReference>
<gene>
    <name evidence="2" type="ORF">SYNPS1DRAFT_17914</name>
</gene>